<evidence type="ECO:0000259" key="3">
    <source>
        <dbReference type="PROSITE" id="PS51186"/>
    </source>
</evidence>
<evidence type="ECO:0000256" key="2">
    <source>
        <dbReference type="ARBA" id="ARBA00023315"/>
    </source>
</evidence>
<dbReference type="GO" id="GO:0016747">
    <property type="term" value="F:acyltransferase activity, transferring groups other than amino-acyl groups"/>
    <property type="evidence" value="ECO:0007669"/>
    <property type="project" value="InterPro"/>
</dbReference>
<dbReference type="EMBL" id="QTUA01000001">
    <property type="protein sequence ID" value="REF31203.1"/>
    <property type="molecule type" value="Genomic_DNA"/>
</dbReference>
<evidence type="ECO:0000313" key="4">
    <source>
        <dbReference type="EMBL" id="REF31203.1"/>
    </source>
</evidence>
<gene>
    <name evidence="4" type="ORF">DFJ65_2250</name>
</gene>
<feature type="domain" description="N-acetyltransferase" evidence="3">
    <location>
        <begin position="3"/>
        <end position="157"/>
    </location>
</feature>
<sequence length="157" mass="17449">MPIEIRSLQPEEWSTYRAVRLAALKDSPDAFGGSYDKSAAYPEALWREWCGQPSWFAFDGTAPVGMVRVFAAPAEELPELVSMWVAPEVRGRTVATDLVATVIDWARASGVPGVRLFVVDGNARAQRFYERMGLRDTGVREPLPDGRTEIGMELRFG</sequence>
<dbReference type="SUPFAM" id="SSF55729">
    <property type="entry name" value="Acyl-CoA N-acyltransferases (Nat)"/>
    <property type="match status" value="1"/>
</dbReference>
<dbReference type="Pfam" id="PF00583">
    <property type="entry name" value="Acetyltransf_1"/>
    <property type="match status" value="1"/>
</dbReference>
<dbReference type="Gene3D" id="3.40.630.30">
    <property type="match status" value="1"/>
</dbReference>
<evidence type="ECO:0000313" key="5">
    <source>
        <dbReference type="Proteomes" id="UP000256253"/>
    </source>
</evidence>
<dbReference type="PANTHER" id="PTHR43877">
    <property type="entry name" value="AMINOALKYLPHOSPHONATE N-ACETYLTRANSFERASE-RELATED-RELATED"/>
    <property type="match status" value="1"/>
</dbReference>
<dbReference type="InterPro" id="IPR016181">
    <property type="entry name" value="Acyl_CoA_acyltransferase"/>
</dbReference>
<keyword evidence="5" id="KW-1185">Reference proteome</keyword>
<accession>A0A3D9URT8</accession>
<dbReference type="Proteomes" id="UP000256253">
    <property type="component" value="Unassembled WGS sequence"/>
</dbReference>
<keyword evidence="2" id="KW-0012">Acyltransferase</keyword>
<keyword evidence="1 4" id="KW-0808">Transferase</keyword>
<reference evidence="4 5" key="1">
    <citation type="submission" date="2018-08" db="EMBL/GenBank/DDBJ databases">
        <title>Sequencing the genomes of 1000 actinobacteria strains.</title>
        <authorList>
            <person name="Klenk H.-P."/>
        </authorList>
    </citation>
    <scope>NUCLEOTIDE SEQUENCE [LARGE SCALE GENOMIC DNA]</scope>
    <source>
        <strain evidence="4 5">DSM 22967</strain>
    </source>
</reference>
<comment type="caution">
    <text evidence="4">The sequence shown here is derived from an EMBL/GenBank/DDBJ whole genome shotgun (WGS) entry which is preliminary data.</text>
</comment>
<dbReference type="InterPro" id="IPR000182">
    <property type="entry name" value="GNAT_dom"/>
</dbReference>
<organism evidence="4 5">
    <name type="scientific">Calidifontibacter indicus</name>
    <dbReference type="NCBI Taxonomy" id="419650"/>
    <lineage>
        <taxon>Bacteria</taxon>
        <taxon>Bacillati</taxon>
        <taxon>Actinomycetota</taxon>
        <taxon>Actinomycetes</taxon>
        <taxon>Micrococcales</taxon>
        <taxon>Dermacoccaceae</taxon>
        <taxon>Calidifontibacter</taxon>
    </lineage>
</organism>
<name>A0A3D9URT8_9MICO</name>
<evidence type="ECO:0000256" key="1">
    <source>
        <dbReference type="ARBA" id="ARBA00022679"/>
    </source>
</evidence>
<dbReference type="CDD" id="cd04301">
    <property type="entry name" value="NAT_SF"/>
    <property type="match status" value="1"/>
</dbReference>
<protein>
    <submittedName>
        <fullName evidence="4">Acetyltransferase (GNAT) family protein</fullName>
    </submittedName>
</protein>
<dbReference type="InterPro" id="IPR050832">
    <property type="entry name" value="Bact_Acetyltransf"/>
</dbReference>
<dbReference type="PROSITE" id="PS51186">
    <property type="entry name" value="GNAT"/>
    <property type="match status" value="1"/>
</dbReference>
<dbReference type="RefSeq" id="WP_115923084.1">
    <property type="nucleotide sequence ID" value="NZ_QTUA01000001.1"/>
</dbReference>
<proteinExistence type="predicted"/>
<dbReference type="AlphaFoldDB" id="A0A3D9URT8"/>
<dbReference type="OrthoDB" id="9799092at2"/>